<dbReference type="InterPro" id="IPR008274">
    <property type="entry name" value="AldOxase/xan_DH_MoCoBD1"/>
</dbReference>
<dbReference type="InterPro" id="IPR037165">
    <property type="entry name" value="AldOxase/xan_DH_Mopterin-bd_sf"/>
</dbReference>
<feature type="domain" description="Aldehyde oxidase/xanthine dehydrogenase a/b hammerhead" evidence="1">
    <location>
        <begin position="241"/>
        <end position="333"/>
    </location>
</feature>
<comment type="caution">
    <text evidence="2">The sequence shown here is derived from an EMBL/GenBank/DDBJ whole genome shotgun (WGS) entry which is preliminary data.</text>
</comment>
<sequence length="754" mass="81689">MSKWTRRAFLTTGIVAGGGLVVGVAMRPGNQVKDLARKLQGEGDNLVHTYIKIDSDNVVTAIIPHAEMGQGVHTALGQMLAEELDADWDKLKLEEAPAIGEYAMYSAGRRYLMAGIDFPNLVIPTVDGIMMRVSDTLNLQITGGSMSVRTTGTLAMRTAGAATRQMLRQAAADAWNVPIEEVATENSYLSHAASKQREPYASFAKEVAEMTPSFTPSFKDPSDYKIVGTHKPRRDIPAKVDGSAKFALDVRLPEMVYATVVRSPVSGGSVVEVDDSAARAIEGVIDVVVIPPAEVSSMLGETLSGESVAVVADSYWTANKAIKELNIQWSKVGFEAVSSDDIFAQFDRDISAGIERQTDRVESVTDSVFATAAKTIDADYHVPFLAHTCMEPLNATAEVRDGRCEIWIGCQNPLGFRRDIAKTLDMDPENVTLHNHTMGGGFGRKARPDWALQVAYLAREIGRPVQLIWSREEDVRQDFYRPAVQSRFRAAFDAQDNLLAWENTYTNKNEPIEAPLIPYAIPNQDIGHVSSPVHVPFGAWRSVDHSQHGFFTESFIDEAANAIGKDAYEFRAGLLSDKPRHLAVLTRVAEEAQWHRPLAAGRGRGISLQESFGSIVAQVVEVTVVDGEVSVDRVVAVIDPGIAVAPDGIAAQLESGIIYGLTAALYGEITIENGAVVQSNFHDYQAVRMNQAPNIETHVINSGHDIGGAGEPGTPGIAPALVNAVFNATGTRVRQLPLSRFDLNYGVKETGVVA</sequence>
<dbReference type="Gene3D" id="3.30.365.10">
    <property type="entry name" value="Aldehyde oxidase/xanthine dehydrogenase, molybdopterin binding domain"/>
    <property type="match status" value="5"/>
</dbReference>
<dbReference type="SMART" id="SM01008">
    <property type="entry name" value="Ald_Xan_dh_C"/>
    <property type="match status" value="1"/>
</dbReference>
<evidence type="ECO:0000259" key="1">
    <source>
        <dbReference type="SMART" id="SM01008"/>
    </source>
</evidence>
<dbReference type="Pfam" id="PF20256">
    <property type="entry name" value="MoCoBD_2"/>
    <property type="match status" value="2"/>
</dbReference>
<reference evidence="3" key="1">
    <citation type="submission" date="2017-08" db="EMBL/GenBank/DDBJ databases">
        <title>A dynamic microbial community with high functional redundancy inhabits the cold, oxic subseafloor aquifer.</title>
        <authorList>
            <person name="Tully B.J."/>
            <person name="Wheat C.G."/>
            <person name="Glazer B.T."/>
            <person name="Huber J.A."/>
        </authorList>
    </citation>
    <scope>NUCLEOTIDE SEQUENCE [LARGE SCALE GENOMIC DNA]</scope>
</reference>
<dbReference type="Pfam" id="PF02738">
    <property type="entry name" value="MoCoBD_1"/>
    <property type="match status" value="1"/>
</dbReference>
<dbReference type="InterPro" id="IPR052516">
    <property type="entry name" value="N-heterocyclic_Hydroxylase"/>
</dbReference>
<dbReference type="InterPro" id="IPR046867">
    <property type="entry name" value="AldOxase/xan_DH_MoCoBD2"/>
</dbReference>
<name>A0A2A4MPI0_9GAMM</name>
<dbReference type="PROSITE" id="PS51318">
    <property type="entry name" value="TAT"/>
    <property type="match status" value="1"/>
</dbReference>
<dbReference type="PANTHER" id="PTHR47495">
    <property type="entry name" value="ALDEHYDE DEHYDROGENASE"/>
    <property type="match status" value="1"/>
</dbReference>
<accession>A0A2A4MPI0</accession>
<dbReference type="EMBL" id="NVQR01000050">
    <property type="protein sequence ID" value="PCH61951.1"/>
    <property type="molecule type" value="Genomic_DNA"/>
</dbReference>
<proteinExistence type="predicted"/>
<dbReference type="Gene3D" id="3.90.1170.50">
    <property type="entry name" value="Aldehyde oxidase/xanthine dehydrogenase, a/b hammerhead"/>
    <property type="match status" value="1"/>
</dbReference>
<dbReference type="GO" id="GO:0016491">
    <property type="term" value="F:oxidoreductase activity"/>
    <property type="evidence" value="ECO:0007669"/>
    <property type="project" value="InterPro"/>
</dbReference>
<dbReference type="SUPFAM" id="SSF56003">
    <property type="entry name" value="Molybdenum cofactor-binding domain"/>
    <property type="match status" value="2"/>
</dbReference>
<dbReference type="AlphaFoldDB" id="A0A2A4MPI0"/>
<organism evidence="2 3">
    <name type="scientific">SAR86 cluster bacterium</name>
    <dbReference type="NCBI Taxonomy" id="2030880"/>
    <lineage>
        <taxon>Bacteria</taxon>
        <taxon>Pseudomonadati</taxon>
        <taxon>Pseudomonadota</taxon>
        <taxon>Gammaproteobacteria</taxon>
        <taxon>SAR86 cluster</taxon>
    </lineage>
</organism>
<evidence type="ECO:0000313" key="2">
    <source>
        <dbReference type="EMBL" id="PCH61951.1"/>
    </source>
</evidence>
<dbReference type="InterPro" id="IPR000674">
    <property type="entry name" value="Ald_Oxase/Xan_DH_a/b"/>
</dbReference>
<evidence type="ECO:0000313" key="3">
    <source>
        <dbReference type="Proteomes" id="UP000218172"/>
    </source>
</evidence>
<dbReference type="InterPro" id="IPR006311">
    <property type="entry name" value="TAT_signal"/>
</dbReference>
<gene>
    <name evidence="2" type="ORF">COC19_03655</name>
</gene>
<dbReference type="InterPro" id="IPR012368">
    <property type="entry name" value="OxRdtase_Mopterin-bd_su_IorB"/>
</dbReference>
<dbReference type="PANTHER" id="PTHR47495:SF2">
    <property type="entry name" value="ALDEHYDE DEHYDROGENASE"/>
    <property type="match status" value="1"/>
</dbReference>
<dbReference type="PIRSF" id="PIRSF036389">
    <property type="entry name" value="IOR_B"/>
    <property type="match status" value="1"/>
</dbReference>
<dbReference type="Proteomes" id="UP000218172">
    <property type="component" value="Unassembled WGS sequence"/>
</dbReference>
<protein>
    <submittedName>
        <fullName evidence="2">Isoquinoline 1-oxidoreductase</fullName>
    </submittedName>
</protein>